<reference evidence="2 3" key="1">
    <citation type="journal article" date="2020" name="Gigascience">
        <title>An improved pig reference genome sequence to enable pig genetics and genomics research.</title>
        <authorList>
            <person name="Warr A."/>
            <person name="Affara N."/>
            <person name="Aken B."/>
            <person name="Beiki H."/>
            <person name="Bickhart D.M."/>
            <person name="Billis K."/>
            <person name="Chow W."/>
            <person name="Eory L."/>
            <person name="Finlayson H.A."/>
            <person name="Flicek P."/>
            <person name="Giron C.G."/>
            <person name="Griffin D.K."/>
            <person name="Hall R."/>
            <person name="Hannum G."/>
            <person name="Hourlier T."/>
            <person name="Howe K."/>
            <person name="Hume D.A."/>
            <person name="Izuogu O."/>
            <person name="Kim K."/>
            <person name="Koren S."/>
            <person name="Liu H."/>
            <person name="Manchanda N."/>
            <person name="Martin F.J."/>
            <person name="Nonneman D.J."/>
            <person name="O'Connor R.E."/>
            <person name="Phillippy A.M."/>
            <person name="Rohrer G.A."/>
            <person name="Rosen B.D."/>
            <person name="Rund L.A."/>
            <person name="Sargent C.A."/>
            <person name="Schook L.B."/>
            <person name="Schroeder S.G."/>
            <person name="Schwartz A.S."/>
            <person name="Skinner B.M."/>
            <person name="Talbot R."/>
            <person name="Tseng E."/>
            <person name="Tuggle C.K."/>
            <person name="Watson M."/>
            <person name="Smith T.P.L."/>
            <person name="Archibald A.L."/>
        </authorList>
    </citation>
    <scope>NUCLEOTIDE SEQUENCE [LARGE SCALE GENOMIC DNA]</scope>
    <source>
        <strain evidence="2 3">Duroc</strain>
    </source>
</reference>
<name>A0ABB5UPB4_PIG</name>
<evidence type="ECO:0000313" key="2">
    <source>
        <dbReference type="Ensembl" id="ENSSSCP00000082041.1"/>
    </source>
</evidence>
<reference evidence="2" key="3">
    <citation type="submission" date="2025-09" db="UniProtKB">
        <authorList>
            <consortium name="Ensembl"/>
        </authorList>
    </citation>
    <scope>IDENTIFICATION</scope>
</reference>
<dbReference type="GeneTree" id="ENSGT00940000159890"/>
<evidence type="ECO:0000313" key="3">
    <source>
        <dbReference type="Proteomes" id="UP000008227"/>
    </source>
</evidence>
<sequence length="179" mass="19998">MPHLPLASFRPPLRGLRPTRCFPRSHSLSTQSEPHGSPISRRNREAKQKRLREKQAALETGIAAKGKPPAESTKAWTPKEIVLYEIPTEHGEKKDVSRPLPPAYSPRYVEAAWYPWWVREGFFKPEYQTPEGAISPGNIQPSLTFLLASRPGCLRLQGRPFPCVSHPLTSLAPCTSGTP</sequence>
<feature type="region of interest" description="Disordered" evidence="1">
    <location>
        <begin position="1"/>
        <end position="73"/>
    </location>
</feature>
<proteinExistence type="predicted"/>
<feature type="compositionally biased region" description="Basic and acidic residues" evidence="1">
    <location>
        <begin position="42"/>
        <end position="56"/>
    </location>
</feature>
<keyword evidence="3" id="KW-1185">Reference proteome</keyword>
<dbReference type="AlphaFoldDB" id="A0ABB5UPB4"/>
<dbReference type="Proteomes" id="UP000008227">
    <property type="component" value="Chromosome 7"/>
</dbReference>
<accession>A0ABB5UPB4</accession>
<organism evidence="2 3">
    <name type="scientific">Sus scrofa</name>
    <name type="common">Pig</name>
    <dbReference type="NCBI Taxonomy" id="9823"/>
    <lineage>
        <taxon>Eukaryota</taxon>
        <taxon>Metazoa</taxon>
        <taxon>Chordata</taxon>
        <taxon>Craniata</taxon>
        <taxon>Vertebrata</taxon>
        <taxon>Euteleostomi</taxon>
        <taxon>Mammalia</taxon>
        <taxon>Eutheria</taxon>
        <taxon>Laurasiatheria</taxon>
        <taxon>Artiodactyla</taxon>
        <taxon>Suina</taxon>
        <taxon>Suidae</taxon>
        <taxon>Sus</taxon>
    </lineage>
</organism>
<reference evidence="2" key="2">
    <citation type="submission" date="2025-08" db="UniProtKB">
        <authorList>
            <consortium name="Ensembl"/>
        </authorList>
    </citation>
    <scope>IDENTIFICATION</scope>
</reference>
<gene>
    <name evidence="2" type="primary">VARS2</name>
</gene>
<dbReference type="Ensembl" id="ENSSSCT00000107647.1">
    <property type="protein sequence ID" value="ENSSSCP00000082041.1"/>
    <property type="gene ID" value="ENSSSCG00000001384.7"/>
</dbReference>
<protein>
    <submittedName>
        <fullName evidence="2">Valyl-tRNA synthetase 2, mitochondrial</fullName>
    </submittedName>
</protein>
<evidence type="ECO:0000256" key="1">
    <source>
        <dbReference type="SAM" id="MobiDB-lite"/>
    </source>
</evidence>